<evidence type="ECO:0008006" key="3">
    <source>
        <dbReference type="Google" id="ProtNLM"/>
    </source>
</evidence>
<sequence>MALNVKQLLDDVARELQDKGSVRWTRADLLDFFNAAQRAFAEYRPDQLAQDRELVLAAGWQQELPPDVLTLIDITNNANTAQRRITKTALWTLDAVAGAWRSQTPALEVQHFMHDMRTPREYLVYPPARAGVKVRAVVAPAAVDLADESAAPWVPARWLDALRHFMLFRAWSVDGEFAGNQALAASHLELFQGALGVQVKASNEVAPTM</sequence>
<evidence type="ECO:0000313" key="1">
    <source>
        <dbReference type="EMBL" id="WIY50830.1"/>
    </source>
</evidence>
<protein>
    <recommendedName>
        <fullName evidence="3">Phage protein</fullName>
    </recommendedName>
</protein>
<reference evidence="1 2" key="1">
    <citation type="submission" date="2023-06" db="EMBL/GenBank/DDBJ databases">
        <authorList>
            <person name="Ham H."/>
            <person name="Park D.S."/>
        </authorList>
    </citation>
    <scope>NUCLEOTIDE SEQUENCE [LARGE SCALE GENOMIC DNA]</scope>
    <source>
        <strain evidence="1 2">KACC 17005</strain>
    </source>
</reference>
<dbReference type="RefSeq" id="WP_011795480.1">
    <property type="nucleotide sequence ID" value="NZ_CP023687.1"/>
</dbReference>
<gene>
    <name evidence="1" type="ORF">QRO08_09795</name>
</gene>
<name>A0ABY9AV89_PARCI</name>
<evidence type="ECO:0000313" key="2">
    <source>
        <dbReference type="Proteomes" id="UP001242732"/>
    </source>
</evidence>
<keyword evidence="2" id="KW-1185">Reference proteome</keyword>
<dbReference type="EMBL" id="CP127363">
    <property type="protein sequence ID" value="WIY50830.1"/>
    <property type="molecule type" value="Genomic_DNA"/>
</dbReference>
<dbReference type="Proteomes" id="UP001242732">
    <property type="component" value="Chromosome"/>
</dbReference>
<dbReference type="InterPro" id="IPR056209">
    <property type="entry name" value="SU10_adaptor"/>
</dbReference>
<dbReference type="Pfam" id="PF24175">
    <property type="entry name" value="SU10_adaptor"/>
    <property type="match status" value="1"/>
</dbReference>
<proteinExistence type="predicted"/>
<accession>A0ABY9AV89</accession>
<organism evidence="1 2">
    <name type="scientific">Paracidovorax citrulli</name>
    <name type="common">Acidovorax citrulli</name>
    <dbReference type="NCBI Taxonomy" id="80869"/>
    <lineage>
        <taxon>Bacteria</taxon>
        <taxon>Pseudomonadati</taxon>
        <taxon>Pseudomonadota</taxon>
        <taxon>Betaproteobacteria</taxon>
        <taxon>Burkholderiales</taxon>
        <taxon>Comamonadaceae</taxon>
        <taxon>Paracidovorax</taxon>
    </lineage>
</organism>